<gene>
    <name evidence="1" type="ORF">CPELLU_LOCUS17088</name>
</gene>
<feature type="non-terminal residue" evidence="1">
    <location>
        <position position="63"/>
    </location>
</feature>
<dbReference type="Proteomes" id="UP000789759">
    <property type="component" value="Unassembled WGS sequence"/>
</dbReference>
<name>A0A9N9JUE7_9GLOM</name>
<sequence length="63" mass="7387">MEEFIPETLFELEEFPNNPSQESDTDIEQMIVDDNTLTFDLHSLKKVQEIIRSTKETEEELLG</sequence>
<reference evidence="1" key="1">
    <citation type="submission" date="2021-06" db="EMBL/GenBank/DDBJ databases">
        <authorList>
            <person name="Kallberg Y."/>
            <person name="Tangrot J."/>
            <person name="Rosling A."/>
        </authorList>
    </citation>
    <scope>NUCLEOTIDE SEQUENCE</scope>
    <source>
        <strain evidence="1">FL966</strain>
    </source>
</reference>
<dbReference type="AlphaFoldDB" id="A0A9N9JUE7"/>
<keyword evidence="2" id="KW-1185">Reference proteome</keyword>
<dbReference type="OrthoDB" id="10573075at2759"/>
<dbReference type="EMBL" id="CAJVQA010027620">
    <property type="protein sequence ID" value="CAG8792323.1"/>
    <property type="molecule type" value="Genomic_DNA"/>
</dbReference>
<evidence type="ECO:0000313" key="2">
    <source>
        <dbReference type="Proteomes" id="UP000789759"/>
    </source>
</evidence>
<protein>
    <submittedName>
        <fullName evidence="1">15467_t:CDS:1</fullName>
    </submittedName>
</protein>
<accession>A0A9N9JUE7</accession>
<organism evidence="1 2">
    <name type="scientific">Cetraspora pellucida</name>
    <dbReference type="NCBI Taxonomy" id="1433469"/>
    <lineage>
        <taxon>Eukaryota</taxon>
        <taxon>Fungi</taxon>
        <taxon>Fungi incertae sedis</taxon>
        <taxon>Mucoromycota</taxon>
        <taxon>Glomeromycotina</taxon>
        <taxon>Glomeromycetes</taxon>
        <taxon>Diversisporales</taxon>
        <taxon>Gigasporaceae</taxon>
        <taxon>Cetraspora</taxon>
    </lineage>
</organism>
<evidence type="ECO:0000313" key="1">
    <source>
        <dbReference type="EMBL" id="CAG8792323.1"/>
    </source>
</evidence>
<comment type="caution">
    <text evidence="1">The sequence shown here is derived from an EMBL/GenBank/DDBJ whole genome shotgun (WGS) entry which is preliminary data.</text>
</comment>
<proteinExistence type="predicted"/>